<proteinExistence type="predicted"/>
<dbReference type="OrthoDB" id="3729777at2759"/>
<evidence type="ECO:0000313" key="3">
    <source>
        <dbReference type="Proteomes" id="UP000799423"/>
    </source>
</evidence>
<protein>
    <recommendedName>
        <fullName evidence="4">EthD domain-containing protein</fullName>
    </recommendedName>
</protein>
<name>A0A6A7AZ92_9PLEO</name>
<reference evidence="2" key="1">
    <citation type="submission" date="2020-01" db="EMBL/GenBank/DDBJ databases">
        <authorList>
            <consortium name="DOE Joint Genome Institute"/>
            <person name="Haridas S."/>
            <person name="Albert R."/>
            <person name="Binder M."/>
            <person name="Bloem J."/>
            <person name="Labutti K."/>
            <person name="Salamov A."/>
            <person name="Andreopoulos B."/>
            <person name="Baker S.E."/>
            <person name="Barry K."/>
            <person name="Bills G."/>
            <person name="Bluhm B.H."/>
            <person name="Cannon C."/>
            <person name="Castanera R."/>
            <person name="Culley D.E."/>
            <person name="Daum C."/>
            <person name="Ezra D."/>
            <person name="Gonzalez J.B."/>
            <person name="Henrissat B."/>
            <person name="Kuo A."/>
            <person name="Liang C."/>
            <person name="Lipzen A."/>
            <person name="Lutzoni F."/>
            <person name="Magnuson J."/>
            <person name="Mondo S."/>
            <person name="Nolan M."/>
            <person name="Ohm R."/>
            <person name="Pangilinan J."/>
            <person name="Park H.-J."/>
            <person name="Ramirez L."/>
            <person name="Alfaro M."/>
            <person name="Sun H."/>
            <person name="Tritt A."/>
            <person name="Yoshinaga Y."/>
            <person name="Zwiers L.-H."/>
            <person name="Turgeon B.G."/>
            <person name="Goodwin S.B."/>
            <person name="Spatafora J.W."/>
            <person name="Crous P.W."/>
            <person name="Grigoriev I.V."/>
        </authorList>
    </citation>
    <scope>NUCLEOTIDE SEQUENCE</scope>
    <source>
        <strain evidence="2">IPT5</strain>
    </source>
</reference>
<accession>A0A6A7AZ92</accession>
<dbReference type="AlphaFoldDB" id="A0A6A7AZ92"/>
<evidence type="ECO:0008006" key="4">
    <source>
        <dbReference type="Google" id="ProtNLM"/>
    </source>
</evidence>
<dbReference type="EMBL" id="MU006325">
    <property type="protein sequence ID" value="KAF2847478.1"/>
    <property type="molecule type" value="Genomic_DNA"/>
</dbReference>
<evidence type="ECO:0000313" key="2">
    <source>
        <dbReference type="EMBL" id="KAF2847478.1"/>
    </source>
</evidence>
<gene>
    <name evidence="2" type="ORF">T440DRAFT_403437</name>
</gene>
<organism evidence="2 3">
    <name type="scientific">Plenodomus tracheiphilus IPT5</name>
    <dbReference type="NCBI Taxonomy" id="1408161"/>
    <lineage>
        <taxon>Eukaryota</taxon>
        <taxon>Fungi</taxon>
        <taxon>Dikarya</taxon>
        <taxon>Ascomycota</taxon>
        <taxon>Pezizomycotina</taxon>
        <taxon>Dothideomycetes</taxon>
        <taxon>Pleosporomycetidae</taxon>
        <taxon>Pleosporales</taxon>
        <taxon>Pleosporineae</taxon>
        <taxon>Leptosphaeriaceae</taxon>
        <taxon>Plenodomus</taxon>
    </lineage>
</organism>
<feature type="compositionally biased region" description="Basic and acidic residues" evidence="1">
    <location>
        <begin position="274"/>
        <end position="288"/>
    </location>
</feature>
<keyword evidence="3" id="KW-1185">Reference proteome</keyword>
<feature type="region of interest" description="Disordered" evidence="1">
    <location>
        <begin position="242"/>
        <end position="294"/>
    </location>
</feature>
<dbReference type="Proteomes" id="UP000799423">
    <property type="component" value="Unassembled WGS sequence"/>
</dbReference>
<sequence length="294" mass="33649">MSSIACVWTDFDDDSKTSQWYEDAHIPAIVGKLGTMAKNAEKAEDNMFKEIAGIHGTFMTVYDLPDGKSTVGLEAQIRPAADKLPEAARVNSRIYTEFASWLGKDWRGDERDIQMWIIVRWQPVESVHDQFVEWFTEEFAPGMLESPELLRTRIFKVDNTSSFKNQVYQEKDSKSVFQYMTFWEFDCDDLPWEILVYLGSSERWRHYVEGGYLNWQIAQYLVNRAYPDDDDIDSISSNRASITVNKQGPGGSDASDSDSTSARGSDDDNEEDEYHNADKRGADGHTHGEPYTIR</sequence>
<evidence type="ECO:0000256" key="1">
    <source>
        <dbReference type="SAM" id="MobiDB-lite"/>
    </source>
</evidence>
<feature type="compositionally biased region" description="Low complexity" evidence="1">
    <location>
        <begin position="252"/>
        <end position="263"/>
    </location>
</feature>